<feature type="chain" id="PRO_5046699236" evidence="10">
    <location>
        <begin position="25"/>
        <end position="643"/>
    </location>
</feature>
<dbReference type="InterPro" id="IPR011106">
    <property type="entry name" value="MANSC_N"/>
</dbReference>
<dbReference type="Pfam" id="PF00014">
    <property type="entry name" value="Kunitz_BPTI"/>
    <property type="match status" value="2"/>
</dbReference>
<evidence type="ECO:0000256" key="8">
    <source>
        <dbReference type="SAM" id="MobiDB-lite"/>
    </source>
</evidence>
<keyword evidence="6" id="KW-0325">Glycoprotein</keyword>
<name>A0ABR3M114_9TELE</name>
<proteinExistence type="predicted"/>
<feature type="domain" description="PKD" evidence="11">
    <location>
        <begin position="135"/>
        <end position="229"/>
    </location>
</feature>
<dbReference type="InterPro" id="IPR013783">
    <property type="entry name" value="Ig-like_fold"/>
</dbReference>
<dbReference type="InterPro" id="IPR036055">
    <property type="entry name" value="LDL_receptor-like_sf"/>
</dbReference>
<gene>
    <name evidence="14" type="ORF">QQF64_010632</name>
</gene>
<protein>
    <submittedName>
        <fullName evidence="14">Uncharacterized protein</fullName>
    </submittedName>
</protein>
<feature type="region of interest" description="Disordered" evidence="8">
    <location>
        <begin position="511"/>
        <end position="565"/>
    </location>
</feature>
<dbReference type="SUPFAM" id="SSF57424">
    <property type="entry name" value="LDL receptor-like module"/>
    <property type="match status" value="1"/>
</dbReference>
<evidence type="ECO:0000256" key="4">
    <source>
        <dbReference type="ARBA" id="ARBA00023136"/>
    </source>
</evidence>
<dbReference type="SMART" id="SM00131">
    <property type="entry name" value="KU"/>
    <property type="match status" value="2"/>
</dbReference>
<dbReference type="InterPro" id="IPR036880">
    <property type="entry name" value="Kunitz_BPTI_sf"/>
</dbReference>
<dbReference type="InterPro" id="IPR000601">
    <property type="entry name" value="PKD_dom"/>
</dbReference>
<dbReference type="Pfam" id="PF22352">
    <property type="entry name" value="K319L-like_PKD"/>
    <property type="match status" value="1"/>
</dbReference>
<dbReference type="Gene3D" id="4.10.400.10">
    <property type="entry name" value="Low-density Lipoprotein Receptor"/>
    <property type="match status" value="1"/>
</dbReference>
<dbReference type="PROSITE" id="PS50279">
    <property type="entry name" value="BPTI_KUNITZ_2"/>
    <property type="match status" value="2"/>
</dbReference>
<evidence type="ECO:0000256" key="5">
    <source>
        <dbReference type="ARBA" id="ARBA00023157"/>
    </source>
</evidence>
<feature type="disulfide bond" evidence="7">
    <location>
        <begin position="314"/>
        <end position="332"/>
    </location>
</feature>
<comment type="subcellular location">
    <subcellularLocation>
        <location evidence="1">Membrane</location>
    </subcellularLocation>
</comment>
<feature type="domain" description="BPTI/Kunitz inhibitor" evidence="12">
    <location>
        <begin position="363"/>
        <end position="413"/>
    </location>
</feature>
<dbReference type="PROSITE" id="PS00280">
    <property type="entry name" value="BPTI_KUNITZ_1"/>
    <property type="match status" value="2"/>
</dbReference>
<dbReference type="PRINTS" id="PR00759">
    <property type="entry name" value="BASICPTASE"/>
</dbReference>
<keyword evidence="4 9" id="KW-0472">Membrane</keyword>
<evidence type="ECO:0000256" key="2">
    <source>
        <dbReference type="ARBA" id="ARBA00022729"/>
    </source>
</evidence>
<dbReference type="Pfam" id="PF00057">
    <property type="entry name" value="Ldl_recept_a"/>
    <property type="match status" value="1"/>
</dbReference>
<keyword evidence="5 7" id="KW-1015">Disulfide bond</keyword>
<dbReference type="Gene3D" id="4.10.410.10">
    <property type="entry name" value="Pancreatic trypsin inhibitor Kunitz domain"/>
    <property type="match status" value="2"/>
</dbReference>
<dbReference type="CDD" id="cd00063">
    <property type="entry name" value="FN3"/>
    <property type="match status" value="1"/>
</dbReference>
<feature type="domain" description="BPTI/Kunitz inhibitor" evidence="12">
    <location>
        <begin position="232"/>
        <end position="282"/>
    </location>
</feature>
<dbReference type="CDD" id="cd00112">
    <property type="entry name" value="LDLa"/>
    <property type="match status" value="1"/>
</dbReference>
<dbReference type="InterPro" id="IPR002172">
    <property type="entry name" value="LDrepeatLR_classA_rpt"/>
</dbReference>
<dbReference type="InterPro" id="IPR023415">
    <property type="entry name" value="LDLR_class-A_CS"/>
</dbReference>
<keyword evidence="2 10" id="KW-0732">Signal</keyword>
<evidence type="ECO:0000256" key="3">
    <source>
        <dbReference type="ARBA" id="ARBA00022989"/>
    </source>
</evidence>
<dbReference type="SUPFAM" id="SSF48065">
    <property type="entry name" value="DBL homology domain (DH-domain)"/>
    <property type="match status" value="1"/>
</dbReference>
<dbReference type="InterPro" id="IPR002223">
    <property type="entry name" value="Kunitz_BPTI"/>
</dbReference>
<dbReference type="SUPFAM" id="SSF57362">
    <property type="entry name" value="BPTI-like"/>
    <property type="match status" value="2"/>
</dbReference>
<keyword evidence="9" id="KW-0812">Transmembrane</keyword>
<feature type="disulfide bond" evidence="7">
    <location>
        <begin position="307"/>
        <end position="319"/>
    </location>
</feature>
<dbReference type="Gene3D" id="2.60.40.10">
    <property type="entry name" value="Immunoglobulins"/>
    <property type="match status" value="1"/>
</dbReference>
<dbReference type="Proteomes" id="UP001558613">
    <property type="component" value="Unassembled WGS sequence"/>
</dbReference>
<dbReference type="InterPro" id="IPR035986">
    <property type="entry name" value="PKD_dom_sf"/>
</dbReference>
<dbReference type="Pfam" id="PF07502">
    <property type="entry name" value="MANEC"/>
    <property type="match status" value="1"/>
</dbReference>
<keyword evidence="3 9" id="KW-1133">Transmembrane helix</keyword>
<evidence type="ECO:0000259" key="12">
    <source>
        <dbReference type="PROSITE" id="PS50279"/>
    </source>
</evidence>
<feature type="transmembrane region" description="Helical" evidence="9">
    <location>
        <begin position="438"/>
        <end position="462"/>
    </location>
</feature>
<evidence type="ECO:0000256" key="10">
    <source>
        <dbReference type="SAM" id="SignalP"/>
    </source>
</evidence>
<evidence type="ECO:0000259" key="13">
    <source>
        <dbReference type="PROSITE" id="PS50986"/>
    </source>
</evidence>
<dbReference type="InterPro" id="IPR003961">
    <property type="entry name" value="FN3_dom"/>
</dbReference>
<evidence type="ECO:0000313" key="14">
    <source>
        <dbReference type="EMBL" id="KAL1257388.1"/>
    </source>
</evidence>
<evidence type="ECO:0000256" key="6">
    <source>
        <dbReference type="ARBA" id="ARBA00023180"/>
    </source>
</evidence>
<dbReference type="EMBL" id="JAYMGO010000017">
    <property type="protein sequence ID" value="KAL1257388.1"/>
    <property type="molecule type" value="Genomic_DNA"/>
</dbReference>
<dbReference type="SUPFAM" id="SSF49299">
    <property type="entry name" value="PKD domain"/>
    <property type="match status" value="1"/>
</dbReference>
<feature type="signal peptide" evidence="10">
    <location>
        <begin position="1"/>
        <end position="24"/>
    </location>
</feature>
<dbReference type="PROSITE" id="PS50986">
    <property type="entry name" value="MANSC"/>
    <property type="match status" value="1"/>
</dbReference>
<feature type="disulfide bond" evidence="7">
    <location>
        <begin position="326"/>
        <end position="341"/>
    </location>
</feature>
<dbReference type="SMART" id="SM00765">
    <property type="entry name" value="MANEC"/>
    <property type="match status" value="1"/>
</dbReference>
<feature type="region of interest" description="Disordered" evidence="8">
    <location>
        <begin position="471"/>
        <end position="495"/>
    </location>
</feature>
<feature type="compositionally biased region" description="Basic and acidic residues" evidence="8">
    <location>
        <begin position="485"/>
        <end position="494"/>
    </location>
</feature>
<accession>A0ABR3M114</accession>
<evidence type="ECO:0000256" key="7">
    <source>
        <dbReference type="PROSITE-ProRule" id="PRU00124"/>
    </source>
</evidence>
<keyword evidence="15" id="KW-1185">Reference proteome</keyword>
<evidence type="ECO:0000256" key="9">
    <source>
        <dbReference type="SAM" id="Phobius"/>
    </source>
</evidence>
<dbReference type="PROSITE" id="PS50093">
    <property type="entry name" value="PKD"/>
    <property type="match status" value="1"/>
</dbReference>
<feature type="domain" description="MANSC" evidence="13">
    <location>
        <begin position="33"/>
        <end position="114"/>
    </location>
</feature>
<dbReference type="InterPro" id="IPR035899">
    <property type="entry name" value="DBL_dom_sf"/>
</dbReference>
<dbReference type="CDD" id="cd22623">
    <property type="entry name" value="Kunitz_HAI1_1-like"/>
    <property type="match status" value="1"/>
</dbReference>
<dbReference type="PANTHER" id="PTHR46750">
    <property type="entry name" value="KUNITZ-TYPE PROTEASE INHIBITOR 1"/>
    <property type="match status" value="1"/>
</dbReference>
<dbReference type="PROSITE" id="PS50068">
    <property type="entry name" value="LDLRA_2"/>
    <property type="match status" value="1"/>
</dbReference>
<dbReference type="PROSITE" id="PS01209">
    <property type="entry name" value="LDLRA_1"/>
    <property type="match status" value="1"/>
</dbReference>
<dbReference type="SMART" id="SM00192">
    <property type="entry name" value="LDLa"/>
    <property type="match status" value="1"/>
</dbReference>
<dbReference type="InterPro" id="IPR013980">
    <property type="entry name" value="MANSC_dom"/>
</dbReference>
<dbReference type="CDD" id="cd22624">
    <property type="entry name" value="Kunitz_HAI1_2-like"/>
    <property type="match status" value="1"/>
</dbReference>
<reference evidence="14 15" key="1">
    <citation type="submission" date="2023-09" db="EMBL/GenBank/DDBJ databases">
        <authorList>
            <person name="Wang M."/>
        </authorList>
    </citation>
    <scope>NUCLEOTIDE SEQUENCE [LARGE SCALE GENOMIC DNA]</scope>
    <source>
        <strain evidence="14">GT-2023</strain>
        <tissue evidence="14">Liver</tissue>
    </source>
</reference>
<feature type="non-terminal residue" evidence="14">
    <location>
        <position position="643"/>
    </location>
</feature>
<dbReference type="InterPro" id="IPR020901">
    <property type="entry name" value="Prtase_inh_Kunz-CS"/>
</dbReference>
<feature type="compositionally biased region" description="Low complexity" evidence="8">
    <location>
        <begin position="541"/>
        <end position="559"/>
    </location>
</feature>
<evidence type="ECO:0000256" key="1">
    <source>
        <dbReference type="ARBA" id="ARBA00004370"/>
    </source>
</evidence>
<sequence>MTRFWFCWTVVVLHICFHVAPSEGECMEKFSSGKEDFVLDVDESVKEGATFLSAFQASRSQECVQACCEEPNCNLALIEHGEDPKSITSCFLFNCLYKQKKVCRFVRKKGFSNYLLVSVFKDYLQQKTSDVEDKPPVAVCGQDRVVQPKEDVILNGIESKDDKKIVKYVWEKVSGDSSAVMTKGHFEDSVTVSNLFPGMYKFRLTVTDDAGQTGSAEVSVLVLTPEQSLHHCLVPKKEGPCRGSFPRWHYNAVTEQCEQFKFGGCKPNRNNYLDLNECLTACDKVSVKPSSGRLGPIQNSEQCGVECGPDHFKCSNDCCIEKELECDGETQCTDGSDEAECSRLNKKFSRLLEIPVDKSKAHCVEPPVTGNCRSSFTNWYYNPYEQRCNRFNYGGCDGNENRFETEEKCIQSCNGVTETDVFARRAQFEKQESKNDTAVIAIAVILGLAIAILLVVIACCLLKGKKKTRNKHQHVAVNGGGTQSRPRDMREESSCAHNNSLMGEAECHRLSTGSSVGSHDPRSADCCSLSSTEPSEDGRPVSTVSTVSSESSVEGNSGSPTAASAGADIDLELSPPEAPSGPPELLGLDWPSEETPVTTPDPPSPFATVTMAPNPQLTYVDRVVMEIIETERMYVRDLCSIVE</sequence>
<evidence type="ECO:0000259" key="11">
    <source>
        <dbReference type="PROSITE" id="PS50093"/>
    </source>
</evidence>
<organism evidence="14 15">
    <name type="scientific">Cirrhinus molitorella</name>
    <name type="common">mud carp</name>
    <dbReference type="NCBI Taxonomy" id="172907"/>
    <lineage>
        <taxon>Eukaryota</taxon>
        <taxon>Metazoa</taxon>
        <taxon>Chordata</taxon>
        <taxon>Craniata</taxon>
        <taxon>Vertebrata</taxon>
        <taxon>Euteleostomi</taxon>
        <taxon>Actinopterygii</taxon>
        <taxon>Neopterygii</taxon>
        <taxon>Teleostei</taxon>
        <taxon>Ostariophysi</taxon>
        <taxon>Cypriniformes</taxon>
        <taxon>Cyprinidae</taxon>
        <taxon>Labeoninae</taxon>
        <taxon>Labeonini</taxon>
        <taxon>Cirrhinus</taxon>
    </lineage>
</organism>
<evidence type="ECO:0000313" key="15">
    <source>
        <dbReference type="Proteomes" id="UP001558613"/>
    </source>
</evidence>
<dbReference type="PANTHER" id="PTHR46750:SF1">
    <property type="entry name" value="KUNITZ-TYPE PROTEASE INHIBITOR 1"/>
    <property type="match status" value="1"/>
</dbReference>
<comment type="caution">
    <text evidence="14">The sequence shown here is derived from an EMBL/GenBank/DDBJ whole genome shotgun (WGS) entry which is preliminary data.</text>
</comment>